<feature type="compositionally biased region" description="Low complexity" evidence="4">
    <location>
        <begin position="275"/>
        <end position="292"/>
    </location>
</feature>
<organism evidence="5 6">
    <name type="scientific">Amniculicola lignicola CBS 123094</name>
    <dbReference type="NCBI Taxonomy" id="1392246"/>
    <lineage>
        <taxon>Eukaryota</taxon>
        <taxon>Fungi</taxon>
        <taxon>Dikarya</taxon>
        <taxon>Ascomycota</taxon>
        <taxon>Pezizomycotina</taxon>
        <taxon>Dothideomycetes</taxon>
        <taxon>Pleosporomycetidae</taxon>
        <taxon>Pleosporales</taxon>
        <taxon>Amniculicolaceae</taxon>
        <taxon>Amniculicola</taxon>
    </lineage>
</organism>
<evidence type="ECO:0000256" key="2">
    <source>
        <dbReference type="ARBA" id="ARBA00013807"/>
    </source>
</evidence>
<feature type="compositionally biased region" description="Basic and acidic residues" evidence="4">
    <location>
        <begin position="478"/>
        <end position="488"/>
    </location>
</feature>
<dbReference type="Pfam" id="PF10186">
    <property type="entry name" value="ATG14"/>
    <property type="match status" value="1"/>
</dbReference>
<dbReference type="GO" id="GO:0005768">
    <property type="term" value="C:endosome"/>
    <property type="evidence" value="ECO:0007669"/>
    <property type="project" value="TreeGrafter"/>
</dbReference>
<keyword evidence="3" id="KW-0175">Coiled coil</keyword>
<dbReference type="GO" id="GO:0035493">
    <property type="term" value="P:SNARE complex assembly"/>
    <property type="evidence" value="ECO:0007669"/>
    <property type="project" value="TreeGrafter"/>
</dbReference>
<gene>
    <name evidence="5" type="ORF">P154DRAFT_493602</name>
</gene>
<dbReference type="AlphaFoldDB" id="A0A6A5WDI7"/>
<dbReference type="PANTHER" id="PTHR15157">
    <property type="entry name" value="UV RADIATION RESISTANCE-ASSOCIATED GENE PROTEIN"/>
    <property type="match status" value="1"/>
</dbReference>
<evidence type="ECO:0000256" key="3">
    <source>
        <dbReference type="ARBA" id="ARBA00023054"/>
    </source>
</evidence>
<feature type="region of interest" description="Disordered" evidence="4">
    <location>
        <begin position="255"/>
        <end position="306"/>
    </location>
</feature>
<feature type="region of interest" description="Disordered" evidence="4">
    <location>
        <begin position="478"/>
        <end position="540"/>
    </location>
</feature>
<name>A0A6A5WDI7_9PLEO</name>
<evidence type="ECO:0000313" key="5">
    <source>
        <dbReference type="EMBL" id="KAF1999497.1"/>
    </source>
</evidence>
<feature type="region of interest" description="Disordered" evidence="4">
    <location>
        <begin position="371"/>
        <end position="401"/>
    </location>
</feature>
<feature type="compositionally biased region" description="Basic and acidic residues" evidence="4">
    <location>
        <begin position="115"/>
        <end position="130"/>
    </location>
</feature>
<dbReference type="GO" id="GO:0000323">
    <property type="term" value="C:lytic vacuole"/>
    <property type="evidence" value="ECO:0007669"/>
    <property type="project" value="TreeGrafter"/>
</dbReference>
<evidence type="ECO:0000313" key="6">
    <source>
        <dbReference type="Proteomes" id="UP000799779"/>
    </source>
</evidence>
<dbReference type="Proteomes" id="UP000799779">
    <property type="component" value="Unassembled WGS sequence"/>
</dbReference>
<reference evidence="5" key="1">
    <citation type="journal article" date="2020" name="Stud. Mycol.">
        <title>101 Dothideomycetes genomes: a test case for predicting lifestyles and emergence of pathogens.</title>
        <authorList>
            <person name="Haridas S."/>
            <person name="Albert R."/>
            <person name="Binder M."/>
            <person name="Bloem J."/>
            <person name="Labutti K."/>
            <person name="Salamov A."/>
            <person name="Andreopoulos B."/>
            <person name="Baker S."/>
            <person name="Barry K."/>
            <person name="Bills G."/>
            <person name="Bluhm B."/>
            <person name="Cannon C."/>
            <person name="Castanera R."/>
            <person name="Culley D."/>
            <person name="Daum C."/>
            <person name="Ezra D."/>
            <person name="Gonzalez J."/>
            <person name="Henrissat B."/>
            <person name="Kuo A."/>
            <person name="Liang C."/>
            <person name="Lipzen A."/>
            <person name="Lutzoni F."/>
            <person name="Magnuson J."/>
            <person name="Mondo S."/>
            <person name="Nolan M."/>
            <person name="Ohm R."/>
            <person name="Pangilinan J."/>
            <person name="Park H.-J."/>
            <person name="Ramirez L."/>
            <person name="Alfaro M."/>
            <person name="Sun H."/>
            <person name="Tritt A."/>
            <person name="Yoshinaga Y."/>
            <person name="Zwiers L.-H."/>
            <person name="Turgeon B."/>
            <person name="Goodwin S."/>
            <person name="Spatafora J."/>
            <person name="Crous P."/>
            <person name="Grigoriev I."/>
        </authorList>
    </citation>
    <scope>NUCLEOTIDE SEQUENCE</scope>
    <source>
        <strain evidence="5">CBS 123094</strain>
    </source>
</reference>
<accession>A0A6A5WDI7</accession>
<dbReference type="OrthoDB" id="16772at2759"/>
<feature type="compositionally biased region" description="Low complexity" evidence="4">
    <location>
        <begin position="492"/>
        <end position="501"/>
    </location>
</feature>
<comment type="similarity">
    <text evidence="1">Belongs to the ATG14 family.</text>
</comment>
<evidence type="ECO:0000256" key="1">
    <source>
        <dbReference type="ARBA" id="ARBA00009574"/>
    </source>
</evidence>
<sequence length="540" mass="60397">MECDICGKKGDVPAHCITCARSAIEVPRIELAKVLIERDAIGKHVQAVIQGSEDKASQHVSLKDSRGGFLVDRHECTKNIDLGRIKAETFEHEERIRLITDQADLLRKQMEATRRELEEKRRNNARRKSDMSSATYGIESRRANELDKVQQNVKRMDYKSDKVHHETMERRTAMCTTAARLAGLRITRRRTKDGGIKEVYTIGPGTRLRIYDLQHINDAPPDSLSASLGAVAQLLVRVSAYLGVRLPAEITLPHSDYPQPTIFPPSSSYQGKKVPFPGSTPSHSSSTSPEASRTLDHRGPLPKPRPLFVDRPLAHLTDDDHPAYLLFVEGVSYLAYNVAWLCRTQGLKDEFNSWEDVCPIGQNLFRLLLSQGNRTPPRPENPLDRDMVPGKANSKTPPRSTAGFGELSHATCHSFLNTAENQQYMSGWKLTPMKIIDELKAHLYAEQQTQEWDVVDEKDTEDMDKPLVEDPVVVGDKRRDGLGLDDGRSYLTSTTTGTKVKGSVDEGNGALTGDEKRKGNSGWMKVKSRSEDIVRQATPE</sequence>
<keyword evidence="6" id="KW-1185">Reference proteome</keyword>
<proteinExistence type="inferred from homology"/>
<evidence type="ECO:0000256" key="4">
    <source>
        <dbReference type="SAM" id="MobiDB-lite"/>
    </source>
</evidence>
<dbReference type="GO" id="GO:0000149">
    <property type="term" value="F:SNARE binding"/>
    <property type="evidence" value="ECO:0007669"/>
    <property type="project" value="TreeGrafter"/>
</dbReference>
<protein>
    <recommendedName>
        <fullName evidence="2">Autophagy-related protein 14</fullName>
    </recommendedName>
</protein>
<dbReference type="EMBL" id="ML977595">
    <property type="protein sequence ID" value="KAF1999497.1"/>
    <property type="molecule type" value="Genomic_DNA"/>
</dbReference>
<dbReference type="GO" id="GO:0032991">
    <property type="term" value="C:protein-containing complex"/>
    <property type="evidence" value="ECO:0007669"/>
    <property type="project" value="UniProtKB-ARBA"/>
</dbReference>
<dbReference type="PANTHER" id="PTHR15157:SF13">
    <property type="entry name" value="AUTOPHAGY-RELATED PROTEIN 14"/>
    <property type="match status" value="1"/>
</dbReference>
<feature type="region of interest" description="Disordered" evidence="4">
    <location>
        <begin position="115"/>
        <end position="141"/>
    </location>
</feature>
<dbReference type="InterPro" id="IPR018791">
    <property type="entry name" value="UV_resistance/autophagy_Atg14"/>
</dbReference>